<protein>
    <submittedName>
        <fullName evidence="10">Polyphenol oxidase family protein</fullName>
    </submittedName>
</protein>
<name>A0A9Q7ARX0_9BACT</name>
<evidence type="ECO:0000256" key="5">
    <source>
        <dbReference type="ARBA" id="ARBA00022801"/>
    </source>
</evidence>
<proteinExistence type="inferred from homology"/>
<evidence type="ECO:0000256" key="8">
    <source>
        <dbReference type="ARBA" id="ARBA00048968"/>
    </source>
</evidence>
<evidence type="ECO:0000256" key="6">
    <source>
        <dbReference type="ARBA" id="ARBA00022833"/>
    </source>
</evidence>
<comment type="catalytic activity">
    <reaction evidence="8">
        <text>adenosine + phosphate = alpha-D-ribose 1-phosphate + adenine</text>
        <dbReference type="Rhea" id="RHEA:27642"/>
        <dbReference type="ChEBI" id="CHEBI:16335"/>
        <dbReference type="ChEBI" id="CHEBI:16708"/>
        <dbReference type="ChEBI" id="CHEBI:43474"/>
        <dbReference type="ChEBI" id="CHEBI:57720"/>
        <dbReference type="EC" id="2.4.2.1"/>
    </reaction>
    <physiologicalReaction direction="left-to-right" evidence="8">
        <dbReference type="Rhea" id="RHEA:27643"/>
    </physiologicalReaction>
</comment>
<evidence type="ECO:0000256" key="1">
    <source>
        <dbReference type="ARBA" id="ARBA00000553"/>
    </source>
</evidence>
<gene>
    <name evidence="10" type="ORF">KAR29_07065</name>
</gene>
<keyword evidence="5" id="KW-0378">Hydrolase</keyword>
<reference evidence="11" key="1">
    <citation type="submission" date="2021-04" db="EMBL/GenBank/DDBJ databases">
        <title>A novel Synergistetes isolate from a pyrite-forming mixed culture.</title>
        <authorList>
            <person name="Bunk B."/>
            <person name="Sproer C."/>
            <person name="Spring S."/>
            <person name="Pester M."/>
        </authorList>
    </citation>
    <scope>NUCLEOTIDE SEQUENCE [LARGE SCALE GENOMIC DNA]</scope>
    <source>
        <strain evidence="11">J.5.4.2-T.3.5.2</strain>
    </source>
</reference>
<evidence type="ECO:0000256" key="9">
    <source>
        <dbReference type="ARBA" id="ARBA00049893"/>
    </source>
</evidence>
<evidence type="ECO:0000313" key="11">
    <source>
        <dbReference type="Proteomes" id="UP000671879"/>
    </source>
</evidence>
<dbReference type="CDD" id="cd16833">
    <property type="entry name" value="YfiH"/>
    <property type="match status" value="1"/>
</dbReference>
<dbReference type="Gene3D" id="3.60.140.10">
    <property type="entry name" value="CNF1/YfiH-like putative cysteine hydrolases"/>
    <property type="match status" value="1"/>
</dbReference>
<evidence type="ECO:0000256" key="2">
    <source>
        <dbReference type="ARBA" id="ARBA00007353"/>
    </source>
</evidence>
<comment type="similarity">
    <text evidence="2">Belongs to the purine nucleoside phosphorylase YfiH/LACC1 family.</text>
</comment>
<dbReference type="InterPro" id="IPR038371">
    <property type="entry name" value="Cu_polyphenol_OxRdtase_sf"/>
</dbReference>
<dbReference type="Pfam" id="PF02578">
    <property type="entry name" value="Cu-oxidase_4"/>
    <property type="match status" value="1"/>
</dbReference>
<evidence type="ECO:0000256" key="7">
    <source>
        <dbReference type="ARBA" id="ARBA00047989"/>
    </source>
</evidence>
<dbReference type="Proteomes" id="UP000671879">
    <property type="component" value="Chromosome"/>
</dbReference>
<sequence>MQVHGTKILDAASAPLFPCRPEADGVFLSTVGIDVRLRFADCFPVVLSGGGPCLWILGLHCGFKGTVLGIVEKAFSFLRAKGLGPENVERAWIGPGIGPCCFDRRRDDSWTQKGLACFGSDRVFPGSETVRFDIGGHLFQSLLRFGLDENRVFLAPWCTSCHRDLFCSFRRGDRDERMDLLFHLQGGESTFLRDR</sequence>
<dbReference type="EMBL" id="CP072943">
    <property type="protein sequence ID" value="QTX33602.1"/>
    <property type="molecule type" value="Genomic_DNA"/>
</dbReference>
<keyword evidence="6" id="KW-0862">Zinc</keyword>
<dbReference type="GO" id="GO:0005507">
    <property type="term" value="F:copper ion binding"/>
    <property type="evidence" value="ECO:0007669"/>
    <property type="project" value="TreeGrafter"/>
</dbReference>
<comment type="catalytic activity">
    <reaction evidence="7">
        <text>adenosine + H2O + H(+) = inosine + NH4(+)</text>
        <dbReference type="Rhea" id="RHEA:24408"/>
        <dbReference type="ChEBI" id="CHEBI:15377"/>
        <dbReference type="ChEBI" id="CHEBI:15378"/>
        <dbReference type="ChEBI" id="CHEBI:16335"/>
        <dbReference type="ChEBI" id="CHEBI:17596"/>
        <dbReference type="ChEBI" id="CHEBI:28938"/>
        <dbReference type="EC" id="3.5.4.4"/>
    </reaction>
    <physiologicalReaction direction="left-to-right" evidence="7">
        <dbReference type="Rhea" id="RHEA:24409"/>
    </physiologicalReaction>
</comment>
<dbReference type="InterPro" id="IPR003730">
    <property type="entry name" value="Cu_polyphenol_OxRdtase"/>
</dbReference>
<dbReference type="PANTHER" id="PTHR30616:SF2">
    <property type="entry name" value="PURINE NUCLEOSIDE PHOSPHORYLASE LACC1"/>
    <property type="match status" value="1"/>
</dbReference>
<dbReference type="AlphaFoldDB" id="A0A9Q7ARX0"/>
<dbReference type="GO" id="GO:0016787">
    <property type="term" value="F:hydrolase activity"/>
    <property type="evidence" value="ECO:0007669"/>
    <property type="project" value="UniProtKB-KW"/>
</dbReference>
<dbReference type="SUPFAM" id="SSF64438">
    <property type="entry name" value="CNF1/YfiH-like putative cysteine hydrolases"/>
    <property type="match status" value="1"/>
</dbReference>
<comment type="catalytic activity">
    <reaction evidence="9">
        <text>S-methyl-5'-thioadenosine + phosphate = 5-(methylsulfanyl)-alpha-D-ribose 1-phosphate + adenine</text>
        <dbReference type="Rhea" id="RHEA:11852"/>
        <dbReference type="ChEBI" id="CHEBI:16708"/>
        <dbReference type="ChEBI" id="CHEBI:17509"/>
        <dbReference type="ChEBI" id="CHEBI:43474"/>
        <dbReference type="ChEBI" id="CHEBI:58533"/>
        <dbReference type="EC" id="2.4.2.28"/>
    </reaction>
    <physiologicalReaction direction="left-to-right" evidence="9">
        <dbReference type="Rhea" id="RHEA:11853"/>
    </physiologicalReaction>
</comment>
<dbReference type="GO" id="GO:0017061">
    <property type="term" value="F:S-methyl-5-thioadenosine phosphorylase activity"/>
    <property type="evidence" value="ECO:0007669"/>
    <property type="project" value="UniProtKB-EC"/>
</dbReference>
<organism evidence="10 11">
    <name type="scientific">Aminithiophilus ramosus</name>
    <dbReference type="NCBI Taxonomy" id="3029084"/>
    <lineage>
        <taxon>Bacteria</taxon>
        <taxon>Thermotogati</taxon>
        <taxon>Synergistota</taxon>
        <taxon>Synergistia</taxon>
        <taxon>Synergistales</taxon>
        <taxon>Aminithiophilaceae</taxon>
        <taxon>Aminithiophilus</taxon>
    </lineage>
</organism>
<evidence type="ECO:0000256" key="4">
    <source>
        <dbReference type="ARBA" id="ARBA00022723"/>
    </source>
</evidence>
<dbReference type="PANTHER" id="PTHR30616">
    <property type="entry name" value="UNCHARACTERIZED PROTEIN YFIH"/>
    <property type="match status" value="1"/>
</dbReference>
<evidence type="ECO:0000256" key="3">
    <source>
        <dbReference type="ARBA" id="ARBA00022679"/>
    </source>
</evidence>
<keyword evidence="3" id="KW-0808">Transferase</keyword>
<keyword evidence="4" id="KW-0479">Metal-binding</keyword>
<comment type="catalytic activity">
    <reaction evidence="1">
        <text>inosine + phosphate = alpha-D-ribose 1-phosphate + hypoxanthine</text>
        <dbReference type="Rhea" id="RHEA:27646"/>
        <dbReference type="ChEBI" id="CHEBI:17368"/>
        <dbReference type="ChEBI" id="CHEBI:17596"/>
        <dbReference type="ChEBI" id="CHEBI:43474"/>
        <dbReference type="ChEBI" id="CHEBI:57720"/>
        <dbReference type="EC" id="2.4.2.1"/>
    </reaction>
    <physiologicalReaction direction="left-to-right" evidence="1">
        <dbReference type="Rhea" id="RHEA:27647"/>
    </physiologicalReaction>
</comment>
<dbReference type="InterPro" id="IPR011324">
    <property type="entry name" value="Cytotoxic_necrot_fac-like_cat"/>
</dbReference>
<dbReference type="KEGG" id="aram:KAR29_07065"/>
<evidence type="ECO:0000313" key="10">
    <source>
        <dbReference type="EMBL" id="QTX33602.1"/>
    </source>
</evidence>
<accession>A0A9Q7ARX0</accession>
<keyword evidence="11" id="KW-1185">Reference proteome</keyword>